<keyword evidence="3" id="KW-0808">Transferase</keyword>
<evidence type="ECO:0000256" key="8">
    <source>
        <dbReference type="ARBA" id="ARBA00047899"/>
    </source>
</evidence>
<proteinExistence type="predicted"/>
<dbReference type="Pfam" id="PF00069">
    <property type="entry name" value="Pkinase"/>
    <property type="match status" value="1"/>
</dbReference>
<comment type="catalytic activity">
    <reaction evidence="9">
        <text>L-seryl-[protein] + ATP = O-phospho-L-seryl-[protein] + ADP + H(+)</text>
        <dbReference type="Rhea" id="RHEA:17989"/>
        <dbReference type="Rhea" id="RHEA-COMP:9863"/>
        <dbReference type="Rhea" id="RHEA-COMP:11604"/>
        <dbReference type="ChEBI" id="CHEBI:15378"/>
        <dbReference type="ChEBI" id="CHEBI:29999"/>
        <dbReference type="ChEBI" id="CHEBI:30616"/>
        <dbReference type="ChEBI" id="CHEBI:83421"/>
        <dbReference type="ChEBI" id="CHEBI:456216"/>
        <dbReference type="EC" id="2.7.11.1"/>
    </reaction>
</comment>
<dbReference type="PROSITE" id="PS00108">
    <property type="entry name" value="PROTEIN_KINASE_ST"/>
    <property type="match status" value="1"/>
</dbReference>
<dbReference type="NCBIfam" id="NF033483">
    <property type="entry name" value="PknB_PASTA_kin"/>
    <property type="match status" value="1"/>
</dbReference>
<evidence type="ECO:0000256" key="3">
    <source>
        <dbReference type="ARBA" id="ARBA00022679"/>
    </source>
</evidence>
<feature type="compositionally biased region" description="Acidic residues" evidence="11">
    <location>
        <begin position="611"/>
        <end position="625"/>
    </location>
</feature>
<dbReference type="CDD" id="cd06577">
    <property type="entry name" value="PASTA_pknB"/>
    <property type="match status" value="3"/>
</dbReference>
<dbReference type="PROSITE" id="PS00107">
    <property type="entry name" value="PROTEIN_KINASE_ATP"/>
    <property type="match status" value="1"/>
</dbReference>
<accession>A0A6N8GNL6</accession>
<evidence type="ECO:0000256" key="5">
    <source>
        <dbReference type="ARBA" id="ARBA00022741"/>
    </source>
</evidence>
<dbReference type="PANTHER" id="PTHR43289:SF6">
    <property type="entry name" value="SERINE_THREONINE-PROTEIN KINASE NEKL-3"/>
    <property type="match status" value="1"/>
</dbReference>
<dbReference type="AlphaFoldDB" id="A0A6N8GNL6"/>
<dbReference type="Gene3D" id="1.10.510.10">
    <property type="entry name" value="Transferase(Phosphotransferase) domain 1"/>
    <property type="match status" value="1"/>
</dbReference>
<sequence>MPARNAVPPLINDRYEVGETIGRGGMATVHVGRDLRLGRRVAIKVLRPELAQDATFHERFKREAQSVAALNHHSIVSVYDTGEILARTDEGVDRPFIVMEYVPGRTLRQLIHEDAVTPRDAVDITLGILDALEYSHRAGIVHRDIKPANVIVTPERQVKVMDFGIARAVEDTSPALTQAQAVLGTAQYLSPEQARGESVDARSDLYSAACVLFEMLTGRAPFVGESSVDIAAQHVRDHPPAPSELDPRIGHRVDEFMAKALDKDREARFQDAGQMRRALRELRPAVPEDLEATQSLQAVPGRDEDTKTLPPVPVPVAETALPAVTPAVAPTTVAAGIAAAAPAAAGHGSVPVRRRRPLRTALLALLVVALLAVLGVVALQWVQGQRGGPALVAVPYVAGMDASVAETALRSADLVPEREEVYDDEVPEGDVVGTDPAADTQVEEGSTVVLEVSQGPAEVEVPDDLAGRSEEEVREALESAGLEAGSTRTANSSSVPQGAVVATDPAGGTTVPSGSEVELVVSTGRVTVPQLVGLSRQEAVAALGADEVRLSAAIVTTPRAGVPAGQVVDQSVDAGQSAPQGATVTLTVAVAPAPAPAPEPTVPPTPTPSPEETEQPTEEPTEEPTAESTGEPSEEQSEDPGAGSAEEDRSEAEERAEERAREEAERAEERARAAAERADERARDDG</sequence>
<evidence type="ECO:0000313" key="16">
    <source>
        <dbReference type="Proteomes" id="UP000436989"/>
    </source>
</evidence>
<dbReference type="GO" id="GO:0045717">
    <property type="term" value="P:negative regulation of fatty acid biosynthetic process"/>
    <property type="evidence" value="ECO:0007669"/>
    <property type="project" value="UniProtKB-ARBA"/>
</dbReference>
<keyword evidence="4" id="KW-0677">Repeat</keyword>
<keyword evidence="2" id="KW-0723">Serine/threonine-protein kinase</keyword>
<evidence type="ECO:0000256" key="7">
    <source>
        <dbReference type="ARBA" id="ARBA00022840"/>
    </source>
</evidence>
<protein>
    <recommendedName>
        <fullName evidence="1">non-specific serine/threonine protein kinase</fullName>
        <ecNumber evidence="1">2.7.11.1</ecNumber>
    </recommendedName>
</protein>
<gene>
    <name evidence="15" type="primary">pknB</name>
    <name evidence="15" type="ORF">GMA12_16475</name>
</gene>
<dbReference type="Pfam" id="PF03793">
    <property type="entry name" value="PASTA"/>
    <property type="match status" value="3"/>
</dbReference>
<evidence type="ECO:0000256" key="2">
    <source>
        <dbReference type="ARBA" id="ARBA00022527"/>
    </source>
</evidence>
<name>A0A6N8GNL6_9MICC</name>
<feature type="transmembrane region" description="Helical" evidence="12">
    <location>
        <begin position="361"/>
        <end position="382"/>
    </location>
</feature>
<dbReference type="FunFam" id="1.10.510.10:FF:000021">
    <property type="entry name" value="Serine/threonine protein kinase"/>
    <property type="match status" value="1"/>
</dbReference>
<dbReference type="InterPro" id="IPR011009">
    <property type="entry name" value="Kinase-like_dom_sf"/>
</dbReference>
<dbReference type="GO" id="GO:0005524">
    <property type="term" value="F:ATP binding"/>
    <property type="evidence" value="ECO:0007669"/>
    <property type="project" value="UniProtKB-UniRule"/>
</dbReference>
<evidence type="ECO:0000256" key="4">
    <source>
        <dbReference type="ARBA" id="ARBA00022737"/>
    </source>
</evidence>
<comment type="caution">
    <text evidence="15">The sequence shown here is derived from an EMBL/GenBank/DDBJ whole genome shotgun (WGS) entry which is preliminary data.</text>
</comment>
<evidence type="ECO:0000256" key="6">
    <source>
        <dbReference type="ARBA" id="ARBA00022777"/>
    </source>
</evidence>
<keyword evidence="12" id="KW-0472">Membrane</keyword>
<dbReference type="SMART" id="SM00740">
    <property type="entry name" value="PASTA"/>
    <property type="match status" value="3"/>
</dbReference>
<feature type="domain" description="PASTA" evidence="14">
    <location>
        <begin position="524"/>
        <end position="590"/>
    </location>
</feature>
<evidence type="ECO:0000256" key="11">
    <source>
        <dbReference type="SAM" id="MobiDB-lite"/>
    </source>
</evidence>
<dbReference type="PROSITE" id="PS51178">
    <property type="entry name" value="PASTA"/>
    <property type="match status" value="3"/>
</dbReference>
<dbReference type="Gene3D" id="3.30.200.20">
    <property type="entry name" value="Phosphorylase Kinase, domain 1"/>
    <property type="match status" value="1"/>
</dbReference>
<evidence type="ECO:0000313" key="15">
    <source>
        <dbReference type="EMBL" id="MUN64716.1"/>
    </source>
</evidence>
<organism evidence="15 16">
    <name type="scientific">Kocuria sediminis</name>
    <dbReference type="NCBI Taxonomy" id="1038857"/>
    <lineage>
        <taxon>Bacteria</taxon>
        <taxon>Bacillati</taxon>
        <taxon>Actinomycetota</taxon>
        <taxon>Actinomycetes</taxon>
        <taxon>Micrococcales</taxon>
        <taxon>Micrococcaceae</taxon>
        <taxon>Kocuria</taxon>
    </lineage>
</organism>
<keyword evidence="16" id="KW-1185">Reference proteome</keyword>
<feature type="compositionally biased region" description="Basic and acidic residues" evidence="11">
    <location>
        <begin position="652"/>
        <end position="686"/>
    </location>
</feature>
<keyword evidence="12" id="KW-0812">Transmembrane</keyword>
<feature type="binding site" evidence="10">
    <location>
        <position position="44"/>
    </location>
    <ligand>
        <name>ATP</name>
        <dbReference type="ChEBI" id="CHEBI:30616"/>
    </ligand>
</feature>
<evidence type="ECO:0000259" key="13">
    <source>
        <dbReference type="PROSITE" id="PS50011"/>
    </source>
</evidence>
<dbReference type="FunFam" id="3.30.200.20:FF:000035">
    <property type="entry name" value="Serine/threonine protein kinase Stk1"/>
    <property type="match status" value="1"/>
</dbReference>
<dbReference type="InterPro" id="IPR000719">
    <property type="entry name" value="Prot_kinase_dom"/>
</dbReference>
<evidence type="ECO:0000256" key="1">
    <source>
        <dbReference type="ARBA" id="ARBA00012513"/>
    </source>
</evidence>
<feature type="domain" description="PASTA" evidence="14">
    <location>
        <begin position="388"/>
        <end position="454"/>
    </location>
</feature>
<dbReference type="InterPro" id="IPR017441">
    <property type="entry name" value="Protein_kinase_ATP_BS"/>
</dbReference>
<dbReference type="CDD" id="cd14014">
    <property type="entry name" value="STKc_PknB_like"/>
    <property type="match status" value="1"/>
</dbReference>
<keyword evidence="6 15" id="KW-0418">Kinase</keyword>
<dbReference type="SMART" id="SM00220">
    <property type="entry name" value="S_TKc"/>
    <property type="match status" value="1"/>
</dbReference>
<evidence type="ECO:0000256" key="9">
    <source>
        <dbReference type="ARBA" id="ARBA00048679"/>
    </source>
</evidence>
<dbReference type="Proteomes" id="UP000436989">
    <property type="component" value="Unassembled WGS sequence"/>
</dbReference>
<evidence type="ECO:0000256" key="10">
    <source>
        <dbReference type="PROSITE-ProRule" id="PRU10141"/>
    </source>
</evidence>
<evidence type="ECO:0000259" key="14">
    <source>
        <dbReference type="PROSITE" id="PS51178"/>
    </source>
</evidence>
<feature type="domain" description="Protein kinase" evidence="13">
    <location>
        <begin position="15"/>
        <end position="286"/>
    </location>
</feature>
<dbReference type="InterPro" id="IPR008271">
    <property type="entry name" value="Ser/Thr_kinase_AS"/>
</dbReference>
<keyword evidence="7 10" id="KW-0067">ATP-binding</keyword>
<dbReference type="EMBL" id="WOGU01000018">
    <property type="protein sequence ID" value="MUN64716.1"/>
    <property type="molecule type" value="Genomic_DNA"/>
</dbReference>
<dbReference type="Gene3D" id="3.30.10.20">
    <property type="match status" value="3"/>
</dbReference>
<dbReference type="EC" id="2.7.11.1" evidence="1"/>
<feature type="compositionally biased region" description="Pro residues" evidence="11">
    <location>
        <begin position="593"/>
        <end position="609"/>
    </location>
</feature>
<dbReference type="GO" id="GO:0004674">
    <property type="term" value="F:protein serine/threonine kinase activity"/>
    <property type="evidence" value="ECO:0007669"/>
    <property type="project" value="UniProtKB-KW"/>
</dbReference>
<comment type="catalytic activity">
    <reaction evidence="8">
        <text>L-threonyl-[protein] + ATP = O-phospho-L-threonyl-[protein] + ADP + H(+)</text>
        <dbReference type="Rhea" id="RHEA:46608"/>
        <dbReference type="Rhea" id="RHEA-COMP:11060"/>
        <dbReference type="Rhea" id="RHEA-COMP:11605"/>
        <dbReference type="ChEBI" id="CHEBI:15378"/>
        <dbReference type="ChEBI" id="CHEBI:30013"/>
        <dbReference type="ChEBI" id="CHEBI:30616"/>
        <dbReference type="ChEBI" id="CHEBI:61977"/>
        <dbReference type="ChEBI" id="CHEBI:456216"/>
        <dbReference type="EC" id="2.7.11.1"/>
    </reaction>
</comment>
<dbReference type="PROSITE" id="PS50011">
    <property type="entry name" value="PROTEIN_KINASE_DOM"/>
    <property type="match status" value="1"/>
</dbReference>
<dbReference type="PANTHER" id="PTHR43289">
    <property type="entry name" value="MITOGEN-ACTIVATED PROTEIN KINASE KINASE KINASE 20-RELATED"/>
    <property type="match status" value="1"/>
</dbReference>
<evidence type="ECO:0000256" key="12">
    <source>
        <dbReference type="SAM" id="Phobius"/>
    </source>
</evidence>
<dbReference type="RefSeq" id="WP_162459980.1">
    <property type="nucleotide sequence ID" value="NZ_WOGU01000018.1"/>
</dbReference>
<dbReference type="InterPro" id="IPR005543">
    <property type="entry name" value="PASTA_dom"/>
</dbReference>
<feature type="domain" description="PASTA" evidence="14">
    <location>
        <begin position="455"/>
        <end position="523"/>
    </location>
</feature>
<dbReference type="SUPFAM" id="SSF56112">
    <property type="entry name" value="Protein kinase-like (PK-like)"/>
    <property type="match status" value="1"/>
</dbReference>
<keyword evidence="5 10" id="KW-0547">Nucleotide-binding</keyword>
<feature type="region of interest" description="Disordered" evidence="11">
    <location>
        <begin position="589"/>
        <end position="686"/>
    </location>
</feature>
<reference evidence="15 16" key="1">
    <citation type="submission" date="2019-12" db="EMBL/GenBank/DDBJ databases">
        <authorList>
            <person name="Shi Y."/>
        </authorList>
    </citation>
    <scope>NUCLEOTIDE SEQUENCE [LARGE SCALE GENOMIC DNA]</scope>
    <source>
        <strain evidence="15 16">JCM 17929</strain>
    </source>
</reference>
<keyword evidence="12" id="KW-1133">Transmembrane helix</keyword>